<evidence type="ECO:0000256" key="9">
    <source>
        <dbReference type="ARBA" id="ARBA00023136"/>
    </source>
</evidence>
<evidence type="ECO:0000256" key="2">
    <source>
        <dbReference type="ARBA" id="ARBA00022448"/>
    </source>
</evidence>
<accession>A0ABS8JRI9</accession>
<protein>
    <recommendedName>
        <fullName evidence="10">Sec-independent protein translocase protein TatA</fullName>
    </recommendedName>
</protein>
<feature type="transmembrane region" description="Helical" evidence="10">
    <location>
        <begin position="6"/>
        <end position="22"/>
    </location>
</feature>
<keyword evidence="6 10" id="KW-0653">Protein transport</keyword>
<keyword evidence="12" id="KW-1185">Reference proteome</keyword>
<comment type="subunit">
    <text evidence="10">The Tat system comprises two distinct complexes: a TatABC complex, containing multiple copies of TatA, TatB and TatC subunits, and a separate TatA complex, containing only TatA subunits. Substrates initially bind to the TatABC complex, which probably triggers association of the separate TatA complex to form the active translocon.</text>
</comment>
<keyword evidence="3 10" id="KW-1003">Cell membrane</keyword>
<sequence length="68" mass="6883">MGSLSIGHWLIVLAIVALVFGTKKLRTAGSDLGSAVKAFKEGMGDTPTPAANANAATIDVQAKDVSAK</sequence>
<comment type="caution">
    <text evidence="11">The sequence shown here is derived from an EMBL/GenBank/DDBJ whole genome shotgun (WGS) entry which is preliminary data.</text>
</comment>
<keyword evidence="7 10" id="KW-1133">Transmembrane helix</keyword>
<evidence type="ECO:0000256" key="10">
    <source>
        <dbReference type="HAMAP-Rule" id="MF_00236"/>
    </source>
</evidence>
<comment type="subcellular location">
    <subcellularLocation>
        <location evidence="1 10">Cell membrane</location>
        <topology evidence="1 10">Single-pass membrane protein</topology>
    </subcellularLocation>
</comment>
<evidence type="ECO:0000256" key="1">
    <source>
        <dbReference type="ARBA" id="ARBA00004162"/>
    </source>
</evidence>
<comment type="similarity">
    <text evidence="10">Belongs to the TatA/E family.</text>
</comment>
<name>A0ABS8JRI9_9BURK</name>
<dbReference type="RefSeq" id="WP_230508671.1">
    <property type="nucleotide sequence ID" value="NZ_JAJITD010000003.1"/>
</dbReference>
<evidence type="ECO:0000313" key="11">
    <source>
        <dbReference type="EMBL" id="MCC8392467.1"/>
    </source>
</evidence>
<evidence type="ECO:0000256" key="5">
    <source>
        <dbReference type="ARBA" id="ARBA00022692"/>
    </source>
</evidence>
<dbReference type="NCBIfam" id="NF002813">
    <property type="entry name" value="PRK02958.1"/>
    <property type="match status" value="1"/>
</dbReference>
<dbReference type="InterPro" id="IPR003369">
    <property type="entry name" value="TatA/B/E"/>
</dbReference>
<dbReference type="PANTHER" id="PTHR42982">
    <property type="entry name" value="SEC-INDEPENDENT PROTEIN TRANSLOCASE PROTEIN TATA"/>
    <property type="match status" value="1"/>
</dbReference>
<dbReference type="Pfam" id="PF02416">
    <property type="entry name" value="TatA_B_E"/>
    <property type="match status" value="1"/>
</dbReference>
<keyword evidence="8 10" id="KW-0811">Translocation</keyword>
<organism evidence="11 12">
    <name type="scientific">Paraburkholderia sejongensis</name>
    <dbReference type="NCBI Taxonomy" id="2886946"/>
    <lineage>
        <taxon>Bacteria</taxon>
        <taxon>Pseudomonadati</taxon>
        <taxon>Pseudomonadota</taxon>
        <taxon>Betaproteobacteria</taxon>
        <taxon>Burkholderiales</taxon>
        <taxon>Burkholderiaceae</taxon>
        <taxon>Paraburkholderia</taxon>
    </lineage>
</organism>
<dbReference type="PANTHER" id="PTHR42982:SF1">
    <property type="entry name" value="SEC-INDEPENDENT PROTEIN TRANSLOCASE PROTEIN TATA"/>
    <property type="match status" value="1"/>
</dbReference>
<keyword evidence="4" id="KW-0997">Cell inner membrane</keyword>
<keyword evidence="9 10" id="KW-0472">Membrane</keyword>
<reference evidence="11 12" key="1">
    <citation type="submission" date="2021-11" db="EMBL/GenBank/DDBJ databases">
        <authorList>
            <person name="Oh E.-T."/>
            <person name="Kim S.-B."/>
        </authorList>
    </citation>
    <scope>NUCLEOTIDE SEQUENCE [LARGE SCALE GENOMIC DNA]</scope>
    <source>
        <strain evidence="11 12">MMS20-SJTR3</strain>
    </source>
</reference>
<keyword evidence="5 10" id="KW-0812">Transmembrane</keyword>
<dbReference type="EMBL" id="JAJITD010000003">
    <property type="protein sequence ID" value="MCC8392467.1"/>
    <property type="molecule type" value="Genomic_DNA"/>
</dbReference>
<evidence type="ECO:0000256" key="7">
    <source>
        <dbReference type="ARBA" id="ARBA00022989"/>
    </source>
</evidence>
<dbReference type="InterPro" id="IPR006312">
    <property type="entry name" value="TatA/E"/>
</dbReference>
<proteinExistence type="inferred from homology"/>
<dbReference type="Gene3D" id="1.20.5.3310">
    <property type="match status" value="1"/>
</dbReference>
<dbReference type="HAMAP" id="MF_00236">
    <property type="entry name" value="TatA_E"/>
    <property type="match status" value="1"/>
</dbReference>
<keyword evidence="2 10" id="KW-0813">Transport</keyword>
<evidence type="ECO:0000256" key="8">
    <source>
        <dbReference type="ARBA" id="ARBA00023010"/>
    </source>
</evidence>
<evidence type="ECO:0000256" key="6">
    <source>
        <dbReference type="ARBA" id="ARBA00022927"/>
    </source>
</evidence>
<gene>
    <name evidence="10 11" type="primary">tatA</name>
    <name evidence="11" type="ORF">LJ656_07690</name>
</gene>
<comment type="function">
    <text evidence="10">Part of the twin-arginine translocation (Tat) system that transports large folded proteins containing a characteristic twin-arginine motif in their signal peptide across membranes. TatA could form the protein-conducting channel of the Tat system.</text>
</comment>
<evidence type="ECO:0000313" key="12">
    <source>
        <dbReference type="Proteomes" id="UP001431019"/>
    </source>
</evidence>
<evidence type="ECO:0000256" key="3">
    <source>
        <dbReference type="ARBA" id="ARBA00022475"/>
    </source>
</evidence>
<dbReference type="NCBIfam" id="TIGR01411">
    <property type="entry name" value="tatAE"/>
    <property type="match status" value="1"/>
</dbReference>
<dbReference type="Proteomes" id="UP001431019">
    <property type="component" value="Unassembled WGS sequence"/>
</dbReference>
<evidence type="ECO:0000256" key="4">
    <source>
        <dbReference type="ARBA" id="ARBA00022519"/>
    </source>
</evidence>